<dbReference type="EMBL" id="CP006272">
    <property type="protein sequence ID" value="AGZ39714.1"/>
    <property type="molecule type" value="Genomic_DNA"/>
</dbReference>
<protein>
    <recommendedName>
        <fullName evidence="4">ANTAR domain-containing protein</fullName>
    </recommendedName>
</protein>
<evidence type="ECO:0000256" key="3">
    <source>
        <dbReference type="SAM" id="MobiDB-lite"/>
    </source>
</evidence>
<name>U5VS82_9ACTN</name>
<dbReference type="PATRIC" id="fig|1246995.3.peg.1454"/>
<sequence>MDMTFVFTDAHGNIGQMSAPQRSSGRLVSRRLPPSTGLPGNPLTAGPARVSGLGRSRGPLAAPTLPSAEITSGELAILAATPEARRTAGSRKSRRGAERAKATGNDRAARPVRRSGPVTDTGGRVRGVPASTVLPAGPHPVELAGLLHELSVRLLGADDMPQALDRLAAFAASAVPGALRCSVTLIGEGGPPVVAASGPRAQALDDLQYATGQGPALEAARNRVLVTAQELQNDPRWPELAVCARVEGVHGIVSIPLDVQRTSVGALSLFVAEPGGVDPELLLTTMALVNQAEVLLGELRRRESLAEGATVDRAAGVIIAQRGCGVQEAYDVLRETSQRLGIDRRAVAERLIAAAARNAES</sequence>
<keyword evidence="6" id="KW-1185">Reference proteome</keyword>
<dbReference type="eggNOG" id="COG3707">
    <property type="taxonomic scope" value="Bacteria"/>
</dbReference>
<dbReference type="Gene3D" id="3.30.450.40">
    <property type="match status" value="1"/>
</dbReference>
<feature type="region of interest" description="Disordered" evidence="3">
    <location>
        <begin position="14"/>
        <end position="65"/>
    </location>
</feature>
<gene>
    <name evidence="5" type="ORF">AFR_07125</name>
</gene>
<evidence type="ECO:0000313" key="6">
    <source>
        <dbReference type="Proteomes" id="UP000017746"/>
    </source>
</evidence>
<proteinExistence type="predicted"/>
<dbReference type="AlphaFoldDB" id="U5VS82"/>
<evidence type="ECO:0000259" key="4">
    <source>
        <dbReference type="PROSITE" id="PS50921"/>
    </source>
</evidence>
<keyword evidence="2" id="KW-0804">Transcription</keyword>
<feature type="domain" description="ANTAR" evidence="4">
    <location>
        <begin position="291"/>
        <end position="352"/>
    </location>
</feature>
<dbReference type="InterPro" id="IPR003018">
    <property type="entry name" value="GAF"/>
</dbReference>
<dbReference type="Pfam" id="PF03861">
    <property type="entry name" value="ANTAR"/>
    <property type="match status" value="1"/>
</dbReference>
<dbReference type="GO" id="GO:0003723">
    <property type="term" value="F:RNA binding"/>
    <property type="evidence" value="ECO:0007669"/>
    <property type="project" value="InterPro"/>
</dbReference>
<dbReference type="PROSITE" id="PS50921">
    <property type="entry name" value="ANTAR"/>
    <property type="match status" value="1"/>
</dbReference>
<organism evidence="5 6">
    <name type="scientific">Actinoplanes friuliensis DSM 7358</name>
    <dbReference type="NCBI Taxonomy" id="1246995"/>
    <lineage>
        <taxon>Bacteria</taxon>
        <taxon>Bacillati</taxon>
        <taxon>Actinomycetota</taxon>
        <taxon>Actinomycetes</taxon>
        <taxon>Micromonosporales</taxon>
        <taxon>Micromonosporaceae</taxon>
        <taxon>Actinoplanes</taxon>
    </lineage>
</organism>
<dbReference type="HOGENOM" id="CLU_766446_0_0_11"/>
<dbReference type="Proteomes" id="UP000017746">
    <property type="component" value="Chromosome"/>
</dbReference>
<evidence type="ECO:0000256" key="1">
    <source>
        <dbReference type="ARBA" id="ARBA00023015"/>
    </source>
</evidence>
<keyword evidence="1" id="KW-0805">Transcription regulation</keyword>
<feature type="region of interest" description="Disordered" evidence="3">
    <location>
        <begin position="78"/>
        <end position="133"/>
    </location>
</feature>
<dbReference type="InterPro" id="IPR029016">
    <property type="entry name" value="GAF-like_dom_sf"/>
</dbReference>
<dbReference type="Gene3D" id="1.10.10.10">
    <property type="entry name" value="Winged helix-like DNA-binding domain superfamily/Winged helix DNA-binding domain"/>
    <property type="match status" value="1"/>
</dbReference>
<dbReference type="KEGG" id="afs:AFR_07125"/>
<dbReference type="SUPFAM" id="SSF55781">
    <property type="entry name" value="GAF domain-like"/>
    <property type="match status" value="1"/>
</dbReference>
<dbReference type="InterPro" id="IPR036388">
    <property type="entry name" value="WH-like_DNA-bd_sf"/>
</dbReference>
<dbReference type="SMART" id="SM01012">
    <property type="entry name" value="ANTAR"/>
    <property type="match status" value="1"/>
</dbReference>
<evidence type="ECO:0000256" key="2">
    <source>
        <dbReference type="ARBA" id="ARBA00023163"/>
    </source>
</evidence>
<feature type="compositionally biased region" description="Polar residues" evidence="3">
    <location>
        <begin position="15"/>
        <end position="26"/>
    </location>
</feature>
<accession>U5VS82</accession>
<reference evidence="5 6" key="1">
    <citation type="journal article" date="2014" name="J. Biotechnol.">
        <title>Complete genome sequence of the actinobacterium Actinoplanes friuliensis HAG 010964, producer of the lipopeptide antibiotic friulimycin.</title>
        <authorList>
            <person name="Ruckert C."/>
            <person name="Szczepanowski R."/>
            <person name="Albersmeier A."/>
            <person name="Goesmann A."/>
            <person name="Fischer N."/>
            <person name="Steinkamper A."/>
            <person name="Puhler A."/>
            <person name="Biener R."/>
            <person name="Schwartz D."/>
            <person name="Kalinowski J."/>
        </authorList>
    </citation>
    <scope>NUCLEOTIDE SEQUENCE [LARGE SCALE GENOMIC DNA]</scope>
    <source>
        <strain evidence="5 6">DSM 7358</strain>
    </source>
</reference>
<dbReference type="STRING" id="1246995.AFR_07125"/>
<dbReference type="Pfam" id="PF13185">
    <property type="entry name" value="GAF_2"/>
    <property type="match status" value="1"/>
</dbReference>
<evidence type="ECO:0000313" key="5">
    <source>
        <dbReference type="EMBL" id="AGZ39714.1"/>
    </source>
</evidence>
<dbReference type="InterPro" id="IPR005561">
    <property type="entry name" value="ANTAR"/>
</dbReference>